<accession>A0A6P1D2W4</accession>
<proteinExistence type="predicted"/>
<sequence length="45" mass="5054">VLERVAGHADPDRRSFLAPRLSWVAEEMQNRFPQVAFTTAAPDVT</sequence>
<gene>
    <name evidence="1" type="ORF">GV791_31150</name>
</gene>
<dbReference type="Proteomes" id="UP000471166">
    <property type="component" value="Unassembled WGS sequence"/>
</dbReference>
<dbReference type="EMBL" id="JAAGVB010000260">
    <property type="protein sequence ID" value="NEW36975.1"/>
    <property type="molecule type" value="Genomic_DNA"/>
</dbReference>
<comment type="caution">
    <text evidence="1">The sequence shown here is derived from an EMBL/GenBank/DDBJ whole genome shotgun (WGS) entry which is preliminary data.</text>
</comment>
<dbReference type="AlphaFoldDB" id="A0A6P1D2W4"/>
<reference evidence="1 2" key="1">
    <citation type="submission" date="2020-01" db="EMBL/GenBank/DDBJ databases">
        <title>Genetics and antimicrobial susceptibilities of Nocardia species isolated from the soil; a comparison with species isolated from humans.</title>
        <authorList>
            <person name="Carrasco G."/>
            <person name="Monzon S."/>
            <person name="Sansegundo M."/>
            <person name="Garcia E."/>
            <person name="Garrido N."/>
            <person name="Medina M.J."/>
            <person name="Villalon P."/>
            <person name="Ramirez-Arocha A.C."/>
            <person name="Jimenez P."/>
            <person name="Cuesta I."/>
            <person name="Valdezate S."/>
        </authorList>
    </citation>
    <scope>NUCLEOTIDE SEQUENCE [LARGE SCALE GENOMIC DNA]</scope>
    <source>
        <strain evidence="1 2">CNM20110626</strain>
    </source>
</reference>
<organism evidence="1 2">
    <name type="scientific">Nocardia cyriacigeorgica</name>
    <dbReference type="NCBI Taxonomy" id="135487"/>
    <lineage>
        <taxon>Bacteria</taxon>
        <taxon>Bacillati</taxon>
        <taxon>Actinomycetota</taxon>
        <taxon>Actinomycetes</taxon>
        <taxon>Mycobacteriales</taxon>
        <taxon>Nocardiaceae</taxon>
        <taxon>Nocardia</taxon>
    </lineage>
</organism>
<evidence type="ECO:0000313" key="1">
    <source>
        <dbReference type="EMBL" id="NEW36975.1"/>
    </source>
</evidence>
<evidence type="ECO:0000313" key="2">
    <source>
        <dbReference type="Proteomes" id="UP000471166"/>
    </source>
</evidence>
<protein>
    <submittedName>
        <fullName evidence="1">Uncharacterized protein</fullName>
    </submittedName>
</protein>
<feature type="non-terminal residue" evidence="1">
    <location>
        <position position="1"/>
    </location>
</feature>
<name>A0A6P1D2W4_9NOCA</name>